<dbReference type="Proteomes" id="UP000019375">
    <property type="component" value="Unassembled WGS sequence"/>
</dbReference>
<keyword evidence="6" id="KW-0496">Mitochondrion</keyword>
<dbReference type="PANTHER" id="PTHR14360:SF12">
    <property type="entry name" value="MOZ PROTEIN REPRESENTS A CHROMATIN-ASSOCIATED ACETYLTRANSFERASE"/>
    <property type="match status" value="1"/>
</dbReference>
<evidence type="ECO:0000256" key="9">
    <source>
        <dbReference type="SAM" id="MobiDB-lite"/>
    </source>
</evidence>
<evidence type="ECO:0000256" key="5">
    <source>
        <dbReference type="ARBA" id="ARBA00023054"/>
    </source>
</evidence>
<dbReference type="GO" id="GO:0016020">
    <property type="term" value="C:membrane"/>
    <property type="evidence" value="ECO:0007669"/>
    <property type="project" value="UniProtKB-SubCell"/>
</dbReference>
<keyword evidence="3 10" id="KW-0812">Transmembrane</keyword>
<keyword evidence="5 8" id="KW-0175">Coiled coil</keyword>
<dbReference type="OrthoDB" id="5424147at2759"/>
<reference evidence="12" key="1">
    <citation type="journal article" date="2013" name="Genome Announc.">
        <title>Genome sequence of the food spoilage yeast Zygosaccharomyces bailii CLIB 213(T).</title>
        <authorList>
            <person name="Galeote V."/>
            <person name="Bigey F."/>
            <person name="Devillers H."/>
            <person name="Neuveglise C."/>
            <person name="Dequin S."/>
        </authorList>
    </citation>
    <scope>NUCLEOTIDE SEQUENCE [LARGE SCALE GENOMIC DNA]</scope>
    <source>
        <strain evidence="12">CLIB 213 / ATCC 58445 / CBS 680 / CCRC 21525 / NBRC 1098 / NCYC 1416 / NRRL Y-2227</strain>
    </source>
</reference>
<proteinExistence type="predicted"/>
<evidence type="ECO:0000313" key="12">
    <source>
        <dbReference type="Proteomes" id="UP000019375"/>
    </source>
</evidence>
<evidence type="ECO:0000256" key="7">
    <source>
        <dbReference type="ARBA" id="ARBA00023136"/>
    </source>
</evidence>
<comment type="subcellular location">
    <subcellularLocation>
        <location evidence="2">Membrane</location>
    </subcellularLocation>
    <subcellularLocation>
        <location evidence="1">Mitochondrion</location>
    </subcellularLocation>
</comment>
<feature type="compositionally biased region" description="Acidic residues" evidence="9">
    <location>
        <begin position="286"/>
        <end position="316"/>
    </location>
</feature>
<evidence type="ECO:0000256" key="6">
    <source>
        <dbReference type="ARBA" id="ARBA00023128"/>
    </source>
</evidence>
<dbReference type="Gene3D" id="1.20.5.340">
    <property type="match status" value="1"/>
</dbReference>
<evidence type="ECO:0000256" key="2">
    <source>
        <dbReference type="ARBA" id="ARBA00004370"/>
    </source>
</evidence>
<evidence type="ECO:0000256" key="4">
    <source>
        <dbReference type="ARBA" id="ARBA00022989"/>
    </source>
</evidence>
<dbReference type="EMBL" id="HG316458">
    <property type="protein sequence ID" value="CDF89799.1"/>
    <property type="molecule type" value="Genomic_DNA"/>
</dbReference>
<sequence length="316" mass="36276">MSSLLHYVGRGNFRRLVRPCRMGIPPLASGITVPQRFVSMDTKANNSSSMQNQQSKSKEASSNFLKRMPERLVSEGDGLKPTTAARQFDTLSLYQRLSKEGFTADQSEAIIALLLELLDDLFYKEYNHIYLNDMELENQSHLFHAAESELKYAIQNSRDTQLNNQHLQLMKLIRDLEALHDEMNEMSINCLQKDSKVDFNNQKIENTLLQRHIKLELSDCINKISTKILGRTRSDIENLRWQTTRSGLLAVLILVFFMVGGASISNRISAEKDKPMQVTLHTVDSEEHEDSEENDNDNELDQMLLDDEDINPDTRR</sequence>
<keyword evidence="7 10" id="KW-0472">Membrane</keyword>
<evidence type="ECO:0000256" key="8">
    <source>
        <dbReference type="SAM" id="Coils"/>
    </source>
</evidence>
<dbReference type="Pfam" id="PF07798">
    <property type="entry name" value="CCDC90-like"/>
    <property type="match status" value="1"/>
</dbReference>
<keyword evidence="12" id="KW-1185">Reference proteome</keyword>
<organism evidence="11 12">
    <name type="scientific">Zygosaccharomyces bailii (strain CLIB 213 / ATCC 58445 / CBS 680 / BCRC 21525 / NBRC 1098 / NCYC 1416 / NRRL Y-2227)</name>
    <dbReference type="NCBI Taxonomy" id="1333698"/>
    <lineage>
        <taxon>Eukaryota</taxon>
        <taxon>Fungi</taxon>
        <taxon>Dikarya</taxon>
        <taxon>Ascomycota</taxon>
        <taxon>Saccharomycotina</taxon>
        <taxon>Saccharomycetes</taxon>
        <taxon>Saccharomycetales</taxon>
        <taxon>Saccharomycetaceae</taxon>
        <taxon>Zygosaccharomyces</taxon>
    </lineage>
</organism>
<gene>
    <name evidence="11" type="ORF">BN860_01970g</name>
</gene>
<accession>A0A8J2X8D5</accession>
<keyword evidence="4 10" id="KW-1133">Transmembrane helix</keyword>
<feature type="region of interest" description="Disordered" evidence="9">
    <location>
        <begin position="282"/>
        <end position="316"/>
    </location>
</feature>
<feature type="transmembrane region" description="Helical" evidence="10">
    <location>
        <begin position="247"/>
        <end position="266"/>
    </location>
</feature>
<evidence type="ECO:0000256" key="1">
    <source>
        <dbReference type="ARBA" id="ARBA00004173"/>
    </source>
</evidence>
<evidence type="ECO:0000256" key="10">
    <source>
        <dbReference type="SAM" id="Phobius"/>
    </source>
</evidence>
<dbReference type="AlphaFoldDB" id="A0A8J2X8D5"/>
<evidence type="ECO:0000313" key="11">
    <source>
        <dbReference type="EMBL" id="CDF89799.1"/>
    </source>
</evidence>
<protein>
    <submittedName>
        <fullName evidence="11">ZYBA0S05-01970g1_1</fullName>
    </submittedName>
</protein>
<dbReference type="GO" id="GO:0005739">
    <property type="term" value="C:mitochondrion"/>
    <property type="evidence" value="ECO:0007669"/>
    <property type="project" value="UniProtKB-SubCell"/>
</dbReference>
<feature type="coiled-coil region" evidence="8">
    <location>
        <begin position="162"/>
        <end position="189"/>
    </location>
</feature>
<dbReference type="InterPro" id="IPR024461">
    <property type="entry name" value="CCDC90-like"/>
</dbReference>
<name>A0A8J2X8D5_ZYGB2</name>
<dbReference type="PANTHER" id="PTHR14360">
    <property type="entry name" value="PROTEIN FMP32, MITOCHONDRIAL"/>
    <property type="match status" value="1"/>
</dbReference>
<evidence type="ECO:0000256" key="3">
    <source>
        <dbReference type="ARBA" id="ARBA00022692"/>
    </source>
</evidence>